<reference evidence="2 3" key="1">
    <citation type="journal article" date="2015" name="Genome Biol. Evol.">
        <title>Phylogenomic analyses indicate that early fungi evolved digesting cell walls of algal ancestors of land plants.</title>
        <authorList>
            <person name="Chang Y."/>
            <person name="Wang S."/>
            <person name="Sekimoto S."/>
            <person name="Aerts A.L."/>
            <person name="Choi C."/>
            <person name="Clum A."/>
            <person name="LaButti K.M."/>
            <person name="Lindquist E.A."/>
            <person name="Yee Ngan C."/>
            <person name="Ohm R.A."/>
            <person name="Salamov A.A."/>
            <person name="Grigoriev I.V."/>
            <person name="Spatafora J.W."/>
            <person name="Berbee M.L."/>
        </authorList>
    </citation>
    <scope>NUCLEOTIDE SEQUENCE [LARGE SCALE GENOMIC DNA]</scope>
    <source>
        <strain evidence="2 3">NRRL 28638</strain>
    </source>
</reference>
<dbReference type="Proteomes" id="UP000070444">
    <property type="component" value="Unassembled WGS sequence"/>
</dbReference>
<gene>
    <name evidence="2" type="ORF">CONCODRAFT_79673</name>
</gene>
<evidence type="ECO:0000313" key="3">
    <source>
        <dbReference type="Proteomes" id="UP000070444"/>
    </source>
</evidence>
<evidence type="ECO:0000256" key="1">
    <source>
        <dbReference type="SAM" id="MobiDB-lite"/>
    </source>
</evidence>
<name>A0A137P173_CONC2</name>
<organism evidence="2 3">
    <name type="scientific">Conidiobolus coronatus (strain ATCC 28846 / CBS 209.66 / NRRL 28638)</name>
    <name type="common">Delacroixia coronata</name>
    <dbReference type="NCBI Taxonomy" id="796925"/>
    <lineage>
        <taxon>Eukaryota</taxon>
        <taxon>Fungi</taxon>
        <taxon>Fungi incertae sedis</taxon>
        <taxon>Zoopagomycota</taxon>
        <taxon>Entomophthoromycotina</taxon>
        <taxon>Entomophthoromycetes</taxon>
        <taxon>Entomophthorales</taxon>
        <taxon>Ancylistaceae</taxon>
        <taxon>Conidiobolus</taxon>
    </lineage>
</organism>
<dbReference type="AlphaFoldDB" id="A0A137P173"/>
<protein>
    <submittedName>
        <fullName evidence="2">Uncharacterized protein</fullName>
    </submittedName>
</protein>
<evidence type="ECO:0000313" key="2">
    <source>
        <dbReference type="EMBL" id="KXN68708.1"/>
    </source>
</evidence>
<feature type="region of interest" description="Disordered" evidence="1">
    <location>
        <begin position="88"/>
        <end position="108"/>
    </location>
</feature>
<feature type="compositionally biased region" description="Low complexity" evidence="1">
    <location>
        <begin position="94"/>
        <end position="108"/>
    </location>
</feature>
<accession>A0A137P173</accession>
<sequence>MNDTLTSCTKACSGDDKAGCVIKCFEPTSKDYYSCLAKEAKIDNFDSKKAIECGNSCKQSDLSELFNCDYKCNESLYKKLTGDNLEVKNDKNSTDSSSSTTKPNSASKASLTKLGAGLVVVSSVLSLL</sequence>
<proteinExistence type="predicted"/>
<keyword evidence="3" id="KW-1185">Reference proteome</keyword>
<dbReference type="EMBL" id="KQ964564">
    <property type="protein sequence ID" value="KXN68708.1"/>
    <property type="molecule type" value="Genomic_DNA"/>
</dbReference>